<dbReference type="Proteomes" id="UP000249464">
    <property type="component" value="Unassembled WGS sequence"/>
</dbReference>
<proteinExistence type="predicted"/>
<organism evidence="1 2">
    <name type="scientific">Microbotryum silenes-dioicae</name>
    <dbReference type="NCBI Taxonomy" id="796604"/>
    <lineage>
        <taxon>Eukaryota</taxon>
        <taxon>Fungi</taxon>
        <taxon>Dikarya</taxon>
        <taxon>Basidiomycota</taxon>
        <taxon>Pucciniomycotina</taxon>
        <taxon>Microbotryomycetes</taxon>
        <taxon>Microbotryales</taxon>
        <taxon>Microbotryaceae</taxon>
        <taxon>Microbotryum</taxon>
    </lineage>
</organism>
<evidence type="ECO:0000313" key="1">
    <source>
        <dbReference type="EMBL" id="SGZ17553.1"/>
    </source>
</evidence>
<evidence type="ECO:0000313" key="2">
    <source>
        <dbReference type="Proteomes" id="UP000249464"/>
    </source>
</evidence>
<accession>A0A2X0MJP0</accession>
<gene>
    <name evidence="1" type="primary">BQ5605_C020g09129</name>
    <name evidence="1" type="ORF">BQ5605_C020G09129</name>
</gene>
<dbReference type="PIRSF" id="PIRSF013674">
    <property type="entry name" value="PXMP4"/>
    <property type="match status" value="1"/>
</dbReference>
<keyword evidence="2" id="KW-1185">Reference proteome</keyword>
<dbReference type="PANTHER" id="PTHR15460:SF3">
    <property type="entry name" value="PEROXISOMAL MEMBRANE PROTEIN 4"/>
    <property type="match status" value="1"/>
</dbReference>
<protein>
    <submittedName>
        <fullName evidence="1">BQ5605_C020g09129 protein</fullName>
    </submittedName>
</protein>
<name>A0A2X0MJP0_9BASI</name>
<dbReference type="InterPro" id="IPR019531">
    <property type="entry name" value="Pmp4"/>
</dbReference>
<sequence length="239" mass="26328">MADVLRSAITNPAYHDIFAIIKGARNGLVYGAKVRFPHALIMAILFGQGSYRDRARTIFKATRQHAFNLAKFVSVYKAALLVQKTLAGGKQRKADTFFAGLLGGWCIFGERNAINEQIVLYVVSRVITSFLPRATPPQAPKLPPGGLSAATSAAGVPPPPGFPYARPRPPNSKLFEAYAALSWGAVMWLFAERRDTLQSGMINSMQELTQGCSCSTQYLYLDSEVWSPLQPLKTIFWRT</sequence>
<dbReference type="AlphaFoldDB" id="A0A2X0MJP0"/>
<reference evidence="1 2" key="1">
    <citation type="submission" date="2016-11" db="EMBL/GenBank/DDBJ databases">
        <authorList>
            <person name="Jaros S."/>
            <person name="Januszkiewicz K."/>
            <person name="Wedrychowicz H."/>
        </authorList>
    </citation>
    <scope>NUCLEOTIDE SEQUENCE [LARGE SCALE GENOMIC DNA]</scope>
</reference>
<dbReference type="Pfam" id="PF02466">
    <property type="entry name" value="Tim17"/>
    <property type="match status" value="1"/>
</dbReference>
<dbReference type="EMBL" id="FQNC01000082">
    <property type="protein sequence ID" value="SGZ17553.1"/>
    <property type="molecule type" value="Genomic_DNA"/>
</dbReference>
<dbReference type="STRING" id="796604.A0A2X0MJP0"/>
<dbReference type="GO" id="GO:0005778">
    <property type="term" value="C:peroxisomal membrane"/>
    <property type="evidence" value="ECO:0007669"/>
    <property type="project" value="TreeGrafter"/>
</dbReference>
<dbReference type="PANTHER" id="PTHR15460">
    <property type="entry name" value="PEROXISOMAL MEMBRANE PROTEIN 4"/>
    <property type="match status" value="1"/>
</dbReference>